<comment type="subcellular location">
    <subcellularLocation>
        <location evidence="1">Cell membrane</location>
        <topology evidence="1">Peripheral membrane protein</topology>
    </subcellularLocation>
</comment>
<reference evidence="8" key="1">
    <citation type="submission" date="2016-10" db="EMBL/GenBank/DDBJ databases">
        <authorList>
            <person name="Varghese N."/>
            <person name="Submissions S."/>
        </authorList>
    </citation>
    <scope>NUCLEOTIDE SEQUENCE [LARGE SCALE GENOMIC DNA]</scope>
    <source>
        <strain evidence="8">DSM 21743</strain>
    </source>
</reference>
<evidence type="ECO:0000256" key="5">
    <source>
        <dbReference type="ARBA" id="ARBA00022944"/>
    </source>
</evidence>
<name>A0A1H2M1Y7_9ACTN</name>
<keyword evidence="4 7" id="KW-0808">Transferase</keyword>
<dbReference type="Gene3D" id="3.40.50.12580">
    <property type="match status" value="1"/>
</dbReference>
<keyword evidence="8" id="KW-1185">Reference proteome</keyword>
<dbReference type="PANTHER" id="PTHR37316:SF3">
    <property type="entry name" value="TEICHOIC ACID GLYCEROL-PHOSPHATE TRANSFERASE"/>
    <property type="match status" value="1"/>
</dbReference>
<gene>
    <name evidence="7" type="ORF">SAMN04488544_1269</name>
</gene>
<dbReference type="GO" id="GO:0005886">
    <property type="term" value="C:plasma membrane"/>
    <property type="evidence" value="ECO:0007669"/>
    <property type="project" value="UniProtKB-SubCell"/>
</dbReference>
<dbReference type="Pfam" id="PF04464">
    <property type="entry name" value="Glyphos_transf"/>
    <property type="match status" value="1"/>
</dbReference>
<keyword evidence="3" id="KW-1003">Cell membrane</keyword>
<dbReference type="AlphaFoldDB" id="A0A1H2M1Y7"/>
<accession>A0A1H2M1Y7</accession>
<dbReference type="InterPro" id="IPR007554">
    <property type="entry name" value="Glycerophosphate_synth"/>
</dbReference>
<dbReference type="Gene3D" id="3.40.50.11820">
    <property type="match status" value="1"/>
</dbReference>
<evidence type="ECO:0000256" key="6">
    <source>
        <dbReference type="ARBA" id="ARBA00023136"/>
    </source>
</evidence>
<evidence type="ECO:0000256" key="4">
    <source>
        <dbReference type="ARBA" id="ARBA00022679"/>
    </source>
</evidence>
<dbReference type="InterPro" id="IPR043149">
    <property type="entry name" value="TagF_N"/>
</dbReference>
<dbReference type="PANTHER" id="PTHR37316">
    <property type="entry name" value="TEICHOIC ACID GLYCEROL-PHOSPHATE PRIMASE"/>
    <property type="match status" value="1"/>
</dbReference>
<evidence type="ECO:0000313" key="7">
    <source>
        <dbReference type="EMBL" id="SDU87283.1"/>
    </source>
</evidence>
<evidence type="ECO:0000313" key="8">
    <source>
        <dbReference type="Proteomes" id="UP000198825"/>
    </source>
</evidence>
<dbReference type="InterPro" id="IPR051612">
    <property type="entry name" value="Teichoic_Acid_Biosynth"/>
</dbReference>
<evidence type="ECO:0000256" key="1">
    <source>
        <dbReference type="ARBA" id="ARBA00004202"/>
    </source>
</evidence>
<evidence type="ECO:0000256" key="2">
    <source>
        <dbReference type="ARBA" id="ARBA00010488"/>
    </source>
</evidence>
<dbReference type="InterPro" id="IPR043148">
    <property type="entry name" value="TagF_C"/>
</dbReference>
<dbReference type="GO" id="GO:0047355">
    <property type="term" value="F:CDP-glycerol glycerophosphotransferase activity"/>
    <property type="evidence" value="ECO:0007669"/>
    <property type="project" value="InterPro"/>
</dbReference>
<protein>
    <submittedName>
        <fullName evidence="7">CDP-glycerol:poly(Glycerophosphate) glycerophosphotransferase</fullName>
    </submittedName>
</protein>
<dbReference type="GO" id="GO:0019350">
    <property type="term" value="P:teichoic acid biosynthetic process"/>
    <property type="evidence" value="ECO:0007669"/>
    <property type="project" value="UniProtKB-KW"/>
</dbReference>
<evidence type="ECO:0000256" key="3">
    <source>
        <dbReference type="ARBA" id="ARBA00022475"/>
    </source>
</evidence>
<keyword evidence="6" id="KW-0472">Membrane</keyword>
<proteinExistence type="inferred from homology"/>
<dbReference type="STRING" id="546874.SAMN04488544_1269"/>
<sequence length="391" mass="44157">MGCAQTGYFAPMSSERSTVTGPSERRTIVYDSFGGRYSDNARALYRWMRDRVPAEHVWLAHPAHQAAFPPGVRTVPYGSPASVDVLESADLVLANTHIEIEWTKRPGATYLQMWHGTPLKTVHRDVRWAPEGRLDWLDLDVDRWDYLLSPSPASTPRLRSAFRWEGEVLELGYPRNDVLQAPRVDEVRARVRAQLGLAPDETVVLYAPTFRDRFFADPSAPPLELSLDVPKLAADLGPGVRLLTRVHYFMTDRLAPIDVPGVVDVSWHPDIAELYAAADVLVTDYSSSMFDFAVTGKPLVFYAYDLPTYRDVDRGFYFDLEPVAPGPVVTTQNALTKALRDLPGVRHAYAKRYRRFQQTYTPLDDGHATKRVGRFLQREVLARRDELLTGA</sequence>
<comment type="similarity">
    <text evidence="2">Belongs to the CDP-glycerol glycerophosphotransferase family.</text>
</comment>
<keyword evidence="5" id="KW-0777">Teichoic acid biosynthesis</keyword>
<dbReference type="EMBL" id="LT629799">
    <property type="protein sequence ID" value="SDU87283.1"/>
    <property type="molecule type" value="Genomic_DNA"/>
</dbReference>
<dbReference type="Proteomes" id="UP000198825">
    <property type="component" value="Chromosome I"/>
</dbReference>
<organism evidence="7 8">
    <name type="scientific">Microlunatus sagamiharensis</name>
    <dbReference type="NCBI Taxonomy" id="546874"/>
    <lineage>
        <taxon>Bacteria</taxon>
        <taxon>Bacillati</taxon>
        <taxon>Actinomycetota</taxon>
        <taxon>Actinomycetes</taxon>
        <taxon>Propionibacteriales</taxon>
        <taxon>Propionibacteriaceae</taxon>
        <taxon>Microlunatus</taxon>
    </lineage>
</organism>
<dbReference type="SUPFAM" id="SSF53756">
    <property type="entry name" value="UDP-Glycosyltransferase/glycogen phosphorylase"/>
    <property type="match status" value="1"/>
</dbReference>